<dbReference type="SUPFAM" id="SSF49313">
    <property type="entry name" value="Cadherin-like"/>
    <property type="match status" value="1"/>
</dbReference>
<proteinExistence type="predicted"/>
<dbReference type="Pfam" id="PF05345">
    <property type="entry name" value="He_PIG"/>
    <property type="match status" value="1"/>
</dbReference>
<name>E8U8F6_DEIML</name>
<feature type="chain" id="PRO_5003228433" evidence="2">
    <location>
        <begin position="24"/>
        <end position="323"/>
    </location>
</feature>
<dbReference type="KEGG" id="dmr:Deima_1696"/>
<evidence type="ECO:0000313" key="3">
    <source>
        <dbReference type="EMBL" id="ADV67345.1"/>
    </source>
</evidence>
<dbReference type="GO" id="GO:0016020">
    <property type="term" value="C:membrane"/>
    <property type="evidence" value="ECO:0007669"/>
    <property type="project" value="InterPro"/>
</dbReference>
<evidence type="ECO:0000256" key="2">
    <source>
        <dbReference type="SAM" id="SignalP"/>
    </source>
</evidence>
<organism evidence="3 4">
    <name type="scientific">Deinococcus maricopensis (strain DSM 21211 / LMG 22137 / NRRL B-23946 / LB-34)</name>
    <dbReference type="NCBI Taxonomy" id="709986"/>
    <lineage>
        <taxon>Bacteria</taxon>
        <taxon>Thermotogati</taxon>
        <taxon>Deinococcota</taxon>
        <taxon>Deinococci</taxon>
        <taxon>Deinococcales</taxon>
        <taxon>Deinococcaceae</taxon>
        <taxon>Deinococcus</taxon>
    </lineage>
</organism>
<evidence type="ECO:0000256" key="1">
    <source>
        <dbReference type="SAM" id="MobiDB-lite"/>
    </source>
</evidence>
<dbReference type="eggNOG" id="COG4625">
    <property type="taxonomic scope" value="Bacteria"/>
</dbReference>
<reference evidence="4" key="2">
    <citation type="submission" date="2011-01" db="EMBL/GenBank/DDBJ databases">
        <title>The complete genome of Deinococcus maricopensis DSM 21211.</title>
        <authorList>
            <consortium name="US DOE Joint Genome Institute (JGI-PGF)"/>
            <person name="Lucas S."/>
            <person name="Copeland A."/>
            <person name="Lapidus A."/>
            <person name="Goodwin L."/>
            <person name="Pitluck S."/>
            <person name="Kyrpides N."/>
            <person name="Mavromatis K."/>
            <person name="Pagani I."/>
            <person name="Ivanova N."/>
            <person name="Ovchinnikova G."/>
            <person name="Zeytun A."/>
            <person name="Detter J.C."/>
            <person name="Han C."/>
            <person name="Land M."/>
            <person name="Hauser L."/>
            <person name="Markowitz V."/>
            <person name="Cheng J.-F."/>
            <person name="Hugenholtz P."/>
            <person name="Woyke T."/>
            <person name="Wu D."/>
            <person name="Pukall R."/>
            <person name="Gehrich-Schroeter G."/>
            <person name="Brambilla E."/>
            <person name="Klenk H.-P."/>
            <person name="Eisen J.A."/>
        </authorList>
    </citation>
    <scope>NUCLEOTIDE SEQUENCE [LARGE SCALE GENOMIC DNA]</scope>
    <source>
        <strain evidence="4">DSM 21211 / LMG 22137 / NRRL B-23946 / LB-34</strain>
    </source>
</reference>
<keyword evidence="4" id="KW-1185">Reference proteome</keyword>
<protein>
    <submittedName>
        <fullName evidence="3">Ig family protein</fullName>
    </submittedName>
</protein>
<dbReference type="InterPro" id="IPR015919">
    <property type="entry name" value="Cadherin-like_sf"/>
</dbReference>
<feature type="compositionally biased region" description="Low complexity" evidence="1">
    <location>
        <begin position="238"/>
        <end position="297"/>
    </location>
</feature>
<evidence type="ECO:0000313" key="4">
    <source>
        <dbReference type="Proteomes" id="UP000008635"/>
    </source>
</evidence>
<dbReference type="HOGENOM" id="CLU_859753_0_0_0"/>
<feature type="region of interest" description="Disordered" evidence="1">
    <location>
        <begin position="229"/>
        <end position="323"/>
    </location>
</feature>
<keyword evidence="2" id="KW-0732">Signal</keyword>
<dbReference type="Proteomes" id="UP000008635">
    <property type="component" value="Chromosome"/>
</dbReference>
<sequence length="323" mass="32638" precursor="true">MRTRSWRAPAALALLALTLGACGSTTGTSGSFSTYRDALNFGSTNLPVAYTNEPYTAPLNIAGGTSPYTVRVVSGTLPPGLKLNGTTLSGTPTAGGTYTFTLEAGDANLSTKVQPFNMSVSTLPPTALVPTLPSTDLRAETRVPLVLNYPRQTRALRFTWPLPEGVTVSAVTPGDGRPVVFWKQSGRTLSVDMGFRAAPKTGARVALVTLKPAKAVRLSAEGTTIAARNGEGKLIGQAPAPATPDKPADKAPAVDGKTDTPAPTPGTTGTPAATPTTPADAPTTPAPAPTDGGAPTPGATPTPPADGTTTPPAPTPTPQPGGK</sequence>
<dbReference type="RefSeq" id="WP_013556850.1">
    <property type="nucleotide sequence ID" value="NC_014958.1"/>
</dbReference>
<accession>E8U8F6</accession>
<feature type="compositionally biased region" description="Pro residues" evidence="1">
    <location>
        <begin position="311"/>
        <end position="323"/>
    </location>
</feature>
<dbReference type="AlphaFoldDB" id="E8U8F6"/>
<dbReference type="PROSITE" id="PS51257">
    <property type="entry name" value="PROKAR_LIPOPROTEIN"/>
    <property type="match status" value="1"/>
</dbReference>
<gene>
    <name evidence="3" type="ordered locus">Deima_1696</name>
</gene>
<dbReference type="Gene3D" id="2.60.40.10">
    <property type="entry name" value="Immunoglobulins"/>
    <property type="match status" value="1"/>
</dbReference>
<dbReference type="InterPro" id="IPR013783">
    <property type="entry name" value="Ig-like_fold"/>
</dbReference>
<feature type="signal peptide" evidence="2">
    <location>
        <begin position="1"/>
        <end position="23"/>
    </location>
</feature>
<dbReference type="GO" id="GO:0005509">
    <property type="term" value="F:calcium ion binding"/>
    <property type="evidence" value="ECO:0007669"/>
    <property type="project" value="InterPro"/>
</dbReference>
<dbReference type="STRING" id="709986.Deima_1696"/>
<reference evidence="3 4" key="1">
    <citation type="journal article" date="2011" name="Stand. Genomic Sci.">
        <title>Complete genome sequence of Deinococcus maricopensis type strain (LB-34).</title>
        <authorList>
            <person name="Pukall R."/>
            <person name="Zeytun A."/>
            <person name="Lucas S."/>
            <person name="Lapidus A."/>
            <person name="Hammon N."/>
            <person name="Deshpande S."/>
            <person name="Nolan M."/>
            <person name="Cheng J.F."/>
            <person name="Pitluck S."/>
            <person name="Liolios K."/>
            <person name="Pagani I."/>
            <person name="Mikhailova N."/>
            <person name="Ivanova N."/>
            <person name="Mavromatis K."/>
            <person name="Pati A."/>
            <person name="Tapia R."/>
            <person name="Han C."/>
            <person name="Goodwin L."/>
            <person name="Chen A."/>
            <person name="Palaniappan K."/>
            <person name="Land M."/>
            <person name="Hauser L."/>
            <person name="Chang Y.J."/>
            <person name="Jeffries C.D."/>
            <person name="Brambilla E.M."/>
            <person name="Rohde M."/>
            <person name="Goker M."/>
            <person name="Detter J.C."/>
            <person name="Woyke T."/>
            <person name="Bristow J."/>
            <person name="Eisen J.A."/>
            <person name="Markowitz V."/>
            <person name="Hugenholtz P."/>
            <person name="Kyrpides N.C."/>
            <person name="Klenk H.P."/>
        </authorList>
    </citation>
    <scope>NUCLEOTIDE SEQUENCE [LARGE SCALE GENOMIC DNA]</scope>
    <source>
        <strain evidence="4">DSM 21211 / LMG 22137 / NRRL B-23946 / LB-34</strain>
    </source>
</reference>
<dbReference type="EMBL" id="CP002454">
    <property type="protein sequence ID" value="ADV67345.1"/>
    <property type="molecule type" value="Genomic_DNA"/>
</dbReference>
<dbReference type="OrthoDB" id="70916at2"/>